<feature type="region of interest" description="Disordered" evidence="1">
    <location>
        <begin position="453"/>
        <end position="496"/>
    </location>
</feature>
<feature type="compositionally biased region" description="Polar residues" evidence="1">
    <location>
        <begin position="1"/>
        <end position="24"/>
    </location>
</feature>
<feature type="region of interest" description="Disordered" evidence="1">
    <location>
        <begin position="1"/>
        <end position="87"/>
    </location>
</feature>
<evidence type="ECO:0008006" key="4">
    <source>
        <dbReference type="Google" id="ProtNLM"/>
    </source>
</evidence>
<dbReference type="RefSeq" id="WP_126523448.1">
    <property type="nucleotide sequence ID" value="NZ_RXNU01000026.1"/>
</dbReference>
<dbReference type="OrthoDB" id="6272841at2"/>
<gene>
    <name evidence="2" type="ORF">EKG38_24210</name>
</gene>
<accession>A0A431WKS4</accession>
<feature type="region of interest" description="Disordered" evidence="1">
    <location>
        <begin position="389"/>
        <end position="418"/>
    </location>
</feature>
<proteinExistence type="predicted"/>
<dbReference type="EMBL" id="RXNU01000026">
    <property type="protein sequence ID" value="RTR35979.1"/>
    <property type="molecule type" value="Genomic_DNA"/>
</dbReference>
<feature type="compositionally biased region" description="Polar residues" evidence="1">
    <location>
        <begin position="36"/>
        <end position="56"/>
    </location>
</feature>
<comment type="caution">
    <text evidence="2">The sequence shown here is derived from an EMBL/GenBank/DDBJ whole genome shotgun (WGS) entry which is preliminary data.</text>
</comment>
<evidence type="ECO:0000313" key="3">
    <source>
        <dbReference type="Proteomes" id="UP000267448"/>
    </source>
</evidence>
<dbReference type="Proteomes" id="UP000267448">
    <property type="component" value="Unassembled WGS sequence"/>
</dbReference>
<feature type="compositionally biased region" description="Polar residues" evidence="1">
    <location>
        <begin position="467"/>
        <end position="476"/>
    </location>
</feature>
<organism evidence="2 3">
    <name type="scientific">Shewanella canadensis</name>
    <dbReference type="NCBI Taxonomy" id="271096"/>
    <lineage>
        <taxon>Bacteria</taxon>
        <taxon>Pseudomonadati</taxon>
        <taxon>Pseudomonadota</taxon>
        <taxon>Gammaproteobacteria</taxon>
        <taxon>Alteromonadales</taxon>
        <taxon>Shewanellaceae</taxon>
        <taxon>Shewanella</taxon>
    </lineage>
</organism>
<keyword evidence="3" id="KW-1185">Reference proteome</keyword>
<name>A0A431WKS4_9GAMM</name>
<evidence type="ECO:0000256" key="1">
    <source>
        <dbReference type="SAM" id="MobiDB-lite"/>
    </source>
</evidence>
<protein>
    <recommendedName>
        <fullName evidence="4">Flagellar hook-length control protein FliK</fullName>
    </recommendedName>
</protein>
<feature type="compositionally biased region" description="Polar residues" evidence="1">
    <location>
        <begin position="78"/>
        <end position="87"/>
    </location>
</feature>
<feature type="compositionally biased region" description="Low complexity" evidence="1">
    <location>
        <begin position="453"/>
        <end position="466"/>
    </location>
</feature>
<dbReference type="AlphaFoldDB" id="A0A431WKS4"/>
<evidence type="ECO:0000313" key="2">
    <source>
        <dbReference type="EMBL" id="RTR35979.1"/>
    </source>
</evidence>
<sequence length="783" mass="83803">MSEPVNTRNGSNALPITRVISGSHSRGDVVPPPETQPQTKTGASVPNTATNTSPTPHSAPPAGARTVAPPTADKKAQMPSSIATDRNPQVKVEVQGLRAAVIQFSSKIDQITLDGTNYNIDFSSYSSRRTALKAVSYLVNTSQEFSYSQKTQAQQPQAPKPQAQNLAVESAVTIKGKDLFAAQLISLGKTISTSLPTSLKSLIQQNGIDLSQLKLLSSRPQGYPLPTAQFEAKSLTLSNGLSLPLPQASLSALIAAQSSPTLVATPRFEVIPSISYQNQQWVLRLTPIIETSIVELTSNLRSQPSSRNIGEMESQLVLAKPELSKLYSSLIKVLEKLPYKDSNGLPPASSKNASGAKLTSAGASAEANSTAGSAKAGANINRDALAKSLSNQLSNASESKVSGSQTDTGQSNKSQANQNLTNQALTSKGLTDGVSKGVNIADSVKGVLEEIKLQSPKQQSPKQLSPELQSPNQKSELVSHATGKQEKETPSSGLNRDLMLSALNKAFGKAGGLPQSTEKAAEPQSSLATQLFKLLPQIHPSMLRALALPSKVQEELVGLLHLHSFVEVNAVARASMSHMNSVSLLFQLLLGVKTTGLAGKPGSGNSAKLSASSQKYLQKLQAQLGVNQSLLSMFDKAGTTETMAKLVNNLNLYSQASNDNNGQTNWYFTLPYSLNQHQDQLEGQFTKEEASQEDDPDSNWRLQLKFNLAQGPLLIKTHIKDNRLEMTFNGEDDTLLNKIDLLLPPLMKKLVDIGLTPDKVITKRTKVPATLLPGDHYLVKIKA</sequence>
<reference evidence="2 3" key="1">
    <citation type="submission" date="2018-12" db="EMBL/GenBank/DDBJ databases">
        <authorList>
            <person name="Yu L."/>
        </authorList>
    </citation>
    <scope>NUCLEOTIDE SEQUENCE [LARGE SCALE GENOMIC DNA]</scope>
    <source>
        <strain evidence="2 3">HAW-EB2</strain>
    </source>
</reference>